<feature type="transmembrane region" description="Helical" evidence="2">
    <location>
        <begin position="267"/>
        <end position="288"/>
    </location>
</feature>
<sequence>MQTLETTASPEREHMDRPSQPAPRKARLGTGPQPNLNQVRLTWTLARLTAKRLIRRKLFWFLSLLSLLPCLVVFYWIIDRFAANWSSPEMPFAMFRNIQAVYFHIFFMPLLSVFMGLGVISEEIESKNITFTLVRPLNRASIAVGRLLGHLLAASLLLSVAVFCNFMSNMVFQVEELIPTLPNLINGILILCAGLAGYMSVVAMLGTFWKKFAILGSIIFLLMDTAFSLIPVATLNFISVRFRMMAAYWEPLPRFLPSLIDIPRGSFVLNIALIFVLFVAIPLGVMAFRLSQFEIVLGGGEAG</sequence>
<dbReference type="EMBL" id="CP071793">
    <property type="protein sequence ID" value="QTD52248.1"/>
    <property type="molecule type" value="Genomic_DNA"/>
</dbReference>
<feature type="transmembrane region" description="Helical" evidence="2">
    <location>
        <begin position="58"/>
        <end position="78"/>
    </location>
</feature>
<feature type="transmembrane region" description="Helical" evidence="2">
    <location>
        <begin position="147"/>
        <end position="172"/>
    </location>
</feature>
<feature type="region of interest" description="Disordered" evidence="1">
    <location>
        <begin position="1"/>
        <end position="33"/>
    </location>
</feature>
<accession>A0A8A4TT40</accession>
<dbReference type="RefSeq" id="WP_237382357.1">
    <property type="nucleotide sequence ID" value="NZ_CP071793.1"/>
</dbReference>
<dbReference type="GO" id="GO:0140359">
    <property type="term" value="F:ABC-type transporter activity"/>
    <property type="evidence" value="ECO:0007669"/>
    <property type="project" value="InterPro"/>
</dbReference>
<keyword evidence="2" id="KW-0812">Transmembrane</keyword>
<evidence type="ECO:0000256" key="1">
    <source>
        <dbReference type="SAM" id="MobiDB-lite"/>
    </source>
</evidence>
<protein>
    <submittedName>
        <fullName evidence="3">ABC transporter permease</fullName>
    </submittedName>
</protein>
<reference evidence="3" key="1">
    <citation type="submission" date="2021-03" db="EMBL/GenBank/DDBJ databases">
        <title>Acanthopleuribacteraceae sp. M133.</title>
        <authorList>
            <person name="Wang G."/>
        </authorList>
    </citation>
    <scope>NUCLEOTIDE SEQUENCE</scope>
    <source>
        <strain evidence="3">M133</strain>
    </source>
</reference>
<feature type="transmembrane region" description="Helical" evidence="2">
    <location>
        <begin position="98"/>
        <end position="120"/>
    </location>
</feature>
<proteinExistence type="predicted"/>
<dbReference type="AlphaFoldDB" id="A0A8A4TT40"/>
<organism evidence="3 4">
    <name type="scientific">Sulfidibacter corallicola</name>
    <dbReference type="NCBI Taxonomy" id="2818388"/>
    <lineage>
        <taxon>Bacteria</taxon>
        <taxon>Pseudomonadati</taxon>
        <taxon>Acidobacteriota</taxon>
        <taxon>Holophagae</taxon>
        <taxon>Acanthopleuribacterales</taxon>
        <taxon>Acanthopleuribacteraceae</taxon>
        <taxon>Sulfidibacter</taxon>
    </lineage>
</organism>
<keyword evidence="2" id="KW-1133">Transmembrane helix</keyword>
<name>A0A8A4TT40_SULCO</name>
<dbReference type="Proteomes" id="UP000663929">
    <property type="component" value="Chromosome"/>
</dbReference>
<dbReference type="GO" id="GO:0005886">
    <property type="term" value="C:plasma membrane"/>
    <property type="evidence" value="ECO:0007669"/>
    <property type="project" value="UniProtKB-SubCell"/>
</dbReference>
<evidence type="ECO:0000256" key="2">
    <source>
        <dbReference type="SAM" id="Phobius"/>
    </source>
</evidence>
<keyword evidence="4" id="KW-1185">Reference proteome</keyword>
<feature type="transmembrane region" description="Helical" evidence="2">
    <location>
        <begin position="212"/>
        <end position="238"/>
    </location>
</feature>
<evidence type="ECO:0000313" key="4">
    <source>
        <dbReference type="Proteomes" id="UP000663929"/>
    </source>
</evidence>
<feature type="transmembrane region" description="Helical" evidence="2">
    <location>
        <begin position="184"/>
        <end position="205"/>
    </location>
</feature>
<gene>
    <name evidence="3" type="ORF">J3U87_07220</name>
</gene>
<keyword evidence="2" id="KW-0472">Membrane</keyword>
<evidence type="ECO:0000313" key="3">
    <source>
        <dbReference type="EMBL" id="QTD52248.1"/>
    </source>
</evidence>
<dbReference type="Pfam" id="PF12679">
    <property type="entry name" value="ABC2_membrane_2"/>
    <property type="match status" value="1"/>
</dbReference>
<dbReference type="KEGG" id="scor:J3U87_07220"/>